<reference evidence="4" key="1">
    <citation type="journal article" date="2023" name="Commun. Biol.">
        <title>Genome analysis of Parmales, the sister group of diatoms, reveals the evolutionary specialization of diatoms from phago-mixotrophs to photoautotrophs.</title>
        <authorList>
            <person name="Ban H."/>
            <person name="Sato S."/>
            <person name="Yoshikawa S."/>
            <person name="Yamada K."/>
            <person name="Nakamura Y."/>
            <person name="Ichinomiya M."/>
            <person name="Sato N."/>
            <person name="Blanc-Mathieu R."/>
            <person name="Endo H."/>
            <person name="Kuwata A."/>
            <person name="Ogata H."/>
        </authorList>
    </citation>
    <scope>NUCLEOTIDE SEQUENCE [LARGE SCALE GENOMIC DNA]</scope>
</reference>
<name>A0A9W7G2U9_9STRA</name>
<evidence type="ECO:0000313" key="4">
    <source>
        <dbReference type="Proteomes" id="UP001165065"/>
    </source>
</evidence>
<feature type="compositionally biased region" description="Low complexity" evidence="1">
    <location>
        <begin position="10"/>
        <end position="24"/>
    </location>
</feature>
<sequence>MTTKVAATTSSMSSSSSSSSPPASLEPSYVWSTVVPHLPSLSTNIVSIPTPSHPSLRPGYTLKNGDEHPFAKYGEGGLLKVEEEHKQYVSLGLYVPLSLTILSILSSPESNHPYETFLRYCTERVSERQDLEFCVKSTVSVSSENLMEHEWQASQLGFEGERAEAFKSACAVARDIGVVVGEEILGEVVGAFNDVSRPGTGKVTAVERGPFGLGKGVVKVGDEKGGIDMGRLGAAEYMMTHWMSEPDDDSGVEVGWGIDENDRFADDKLDVLEQEGWGGDESFSLGPSCVREGSDLLRYLRFVCLGSEDAFLLESVFREQVWGFMEDPVSEGNERDVYERVEEKCKDCIRTLQGVEGGGGGHSGEMARVVRETEIKQLEDVLLYVKREKEAIDLKVYYQERRLKGLGLDSPWSEEDGEGDFNSGKGMDW</sequence>
<dbReference type="SUPFAM" id="SSF81822">
    <property type="entry name" value="RuBisCo LSMT C-terminal, substrate-binding domain"/>
    <property type="match status" value="1"/>
</dbReference>
<accession>A0A9W7G2U9</accession>
<dbReference type="Proteomes" id="UP001165065">
    <property type="component" value="Unassembled WGS sequence"/>
</dbReference>
<protein>
    <recommendedName>
        <fullName evidence="2">Rubisco LSMT substrate-binding domain-containing protein</fullName>
    </recommendedName>
</protein>
<proteinExistence type="predicted"/>
<keyword evidence="4" id="KW-1185">Reference proteome</keyword>
<dbReference type="Pfam" id="PF09273">
    <property type="entry name" value="Rubis-subs-bind"/>
    <property type="match status" value="1"/>
</dbReference>
<dbReference type="InterPro" id="IPR036464">
    <property type="entry name" value="Rubisco_LSMT_subst-bd_sf"/>
</dbReference>
<dbReference type="OrthoDB" id="441812at2759"/>
<gene>
    <name evidence="3" type="ORF">TrCOL_g2231</name>
</gene>
<evidence type="ECO:0000259" key="2">
    <source>
        <dbReference type="Pfam" id="PF09273"/>
    </source>
</evidence>
<dbReference type="EMBL" id="BRYA01000001">
    <property type="protein sequence ID" value="GMI30635.1"/>
    <property type="molecule type" value="Genomic_DNA"/>
</dbReference>
<organism evidence="3 4">
    <name type="scientific">Triparma columacea</name>
    <dbReference type="NCBI Taxonomy" id="722753"/>
    <lineage>
        <taxon>Eukaryota</taxon>
        <taxon>Sar</taxon>
        <taxon>Stramenopiles</taxon>
        <taxon>Ochrophyta</taxon>
        <taxon>Bolidophyceae</taxon>
        <taxon>Parmales</taxon>
        <taxon>Triparmaceae</taxon>
        <taxon>Triparma</taxon>
    </lineage>
</organism>
<evidence type="ECO:0000313" key="3">
    <source>
        <dbReference type="EMBL" id="GMI30635.1"/>
    </source>
</evidence>
<feature type="domain" description="Rubisco LSMT substrate-binding" evidence="2">
    <location>
        <begin position="260"/>
        <end position="350"/>
    </location>
</feature>
<feature type="region of interest" description="Disordered" evidence="1">
    <location>
        <begin position="1"/>
        <end position="24"/>
    </location>
</feature>
<dbReference type="InterPro" id="IPR015353">
    <property type="entry name" value="Rubisco_LSMT_subst-bd"/>
</dbReference>
<dbReference type="AlphaFoldDB" id="A0A9W7G2U9"/>
<comment type="caution">
    <text evidence="3">The sequence shown here is derived from an EMBL/GenBank/DDBJ whole genome shotgun (WGS) entry which is preliminary data.</text>
</comment>
<evidence type="ECO:0000256" key="1">
    <source>
        <dbReference type="SAM" id="MobiDB-lite"/>
    </source>
</evidence>
<dbReference type="Gene3D" id="3.90.1420.10">
    <property type="entry name" value="Rubisco LSMT, substrate-binding domain"/>
    <property type="match status" value="1"/>
</dbReference>